<evidence type="ECO:0000313" key="2">
    <source>
        <dbReference type="EMBL" id="ETW94348.1"/>
    </source>
</evidence>
<dbReference type="AlphaFoldDB" id="W4L8F2"/>
<dbReference type="Pfam" id="PF24696">
    <property type="entry name" value="UGSC"/>
    <property type="match status" value="1"/>
</dbReference>
<comment type="caution">
    <text evidence="2">The sequence shown here is derived from an EMBL/GenBank/DDBJ whole genome shotgun (WGS) entry which is preliminary data.</text>
</comment>
<proteinExistence type="predicted"/>
<name>W4L8F2_ENTF1</name>
<organism evidence="2 3">
    <name type="scientific">Entotheonella factor</name>
    <dbReference type="NCBI Taxonomy" id="1429438"/>
    <lineage>
        <taxon>Bacteria</taxon>
        <taxon>Pseudomonadati</taxon>
        <taxon>Nitrospinota/Tectimicrobiota group</taxon>
        <taxon>Candidatus Tectimicrobiota</taxon>
        <taxon>Candidatus Entotheonellia</taxon>
        <taxon>Candidatus Entotheonellales</taxon>
        <taxon>Candidatus Entotheonellaceae</taxon>
        <taxon>Candidatus Entotheonella</taxon>
    </lineage>
</organism>
<dbReference type="Proteomes" id="UP000019141">
    <property type="component" value="Unassembled WGS sequence"/>
</dbReference>
<dbReference type="EMBL" id="AZHW01001078">
    <property type="protein sequence ID" value="ETW94348.1"/>
    <property type="molecule type" value="Genomic_DNA"/>
</dbReference>
<accession>W4L8F2</accession>
<gene>
    <name evidence="2" type="ORF">ETSY1_35245</name>
</gene>
<evidence type="ECO:0000313" key="3">
    <source>
        <dbReference type="Proteomes" id="UP000019141"/>
    </source>
</evidence>
<dbReference type="InterPro" id="IPR057767">
    <property type="entry name" value="UGSC-like_dom"/>
</dbReference>
<reference evidence="2 3" key="1">
    <citation type="journal article" date="2014" name="Nature">
        <title>An environmental bacterial taxon with a large and distinct metabolic repertoire.</title>
        <authorList>
            <person name="Wilson M.C."/>
            <person name="Mori T."/>
            <person name="Ruckert C."/>
            <person name="Uria A.R."/>
            <person name="Helf M.J."/>
            <person name="Takada K."/>
            <person name="Gernert C."/>
            <person name="Steffens U.A."/>
            <person name="Heycke N."/>
            <person name="Schmitt S."/>
            <person name="Rinke C."/>
            <person name="Helfrich E.J."/>
            <person name="Brachmann A.O."/>
            <person name="Gurgui C."/>
            <person name="Wakimoto T."/>
            <person name="Kracht M."/>
            <person name="Crusemann M."/>
            <person name="Hentschel U."/>
            <person name="Abe I."/>
            <person name="Matsunaga S."/>
            <person name="Kalinowski J."/>
            <person name="Takeyama H."/>
            <person name="Piel J."/>
        </authorList>
    </citation>
    <scope>NUCLEOTIDE SEQUENCE [LARGE SCALE GENOMIC DNA]</scope>
    <source>
        <strain evidence="3">TSY1</strain>
    </source>
</reference>
<dbReference type="HOGENOM" id="CLU_2394300_0_0_7"/>
<sequence length="93" mass="10171">MATMRILDPTAKRQAESRTLVPFAAENHRIGILHNHSPHFNRLAEALPQALKTQMQAKTVETHTKARYSSGAPQAMLATLSADYDFAITGLAA</sequence>
<keyword evidence="3" id="KW-1185">Reference proteome</keyword>
<protein>
    <recommendedName>
        <fullName evidence="1">UGSC-like domain-containing protein</fullName>
    </recommendedName>
</protein>
<evidence type="ECO:0000259" key="1">
    <source>
        <dbReference type="Pfam" id="PF24696"/>
    </source>
</evidence>
<feature type="domain" description="UGSC-like" evidence="1">
    <location>
        <begin position="5"/>
        <end position="92"/>
    </location>
</feature>